<gene>
    <name evidence="2" type="ORF">GCM10025868_15310</name>
</gene>
<name>A0ABQ6JFD1_9ACTN</name>
<sequence>MEFRRIPGLPPYVFTIIDGLKVEARRAGRDVIDLGFGNPDIPSPEIAVEKPGRGRAQQPQPPVLVVARHPEACGRRWRRSTPGGSASTSTPTPR</sequence>
<feature type="region of interest" description="Disordered" evidence="1">
    <location>
        <begin position="74"/>
        <end position="94"/>
    </location>
</feature>
<feature type="compositionally biased region" description="Low complexity" evidence="1">
    <location>
        <begin position="80"/>
        <end position="94"/>
    </location>
</feature>
<evidence type="ECO:0000256" key="1">
    <source>
        <dbReference type="SAM" id="MobiDB-lite"/>
    </source>
</evidence>
<feature type="region of interest" description="Disordered" evidence="1">
    <location>
        <begin position="35"/>
        <end position="61"/>
    </location>
</feature>
<keyword evidence="3" id="KW-1185">Reference proteome</keyword>
<protein>
    <recommendedName>
        <fullName evidence="4">Aminotransferase class I/classII domain-containing protein</fullName>
    </recommendedName>
</protein>
<dbReference type="SUPFAM" id="SSF53383">
    <property type="entry name" value="PLP-dependent transferases"/>
    <property type="match status" value="1"/>
</dbReference>
<dbReference type="InterPro" id="IPR015424">
    <property type="entry name" value="PyrdxlP-dep_Trfase"/>
</dbReference>
<reference evidence="3" key="1">
    <citation type="journal article" date="2019" name="Int. J. Syst. Evol. Microbiol.">
        <title>The Global Catalogue of Microorganisms (GCM) 10K type strain sequencing project: providing services to taxonomists for standard genome sequencing and annotation.</title>
        <authorList>
            <consortium name="The Broad Institute Genomics Platform"/>
            <consortium name="The Broad Institute Genome Sequencing Center for Infectious Disease"/>
            <person name="Wu L."/>
            <person name="Ma J."/>
        </authorList>
    </citation>
    <scope>NUCLEOTIDE SEQUENCE [LARGE SCALE GENOMIC DNA]</scope>
    <source>
        <strain evidence="3">NBRC 108730</strain>
    </source>
</reference>
<proteinExistence type="predicted"/>
<comment type="caution">
    <text evidence="2">The sequence shown here is derived from an EMBL/GenBank/DDBJ whole genome shotgun (WGS) entry which is preliminary data.</text>
</comment>
<dbReference type="InterPro" id="IPR015422">
    <property type="entry name" value="PyrdxlP-dep_Trfase_small"/>
</dbReference>
<dbReference type="Proteomes" id="UP001157017">
    <property type="component" value="Unassembled WGS sequence"/>
</dbReference>
<evidence type="ECO:0000313" key="2">
    <source>
        <dbReference type="EMBL" id="GMA86281.1"/>
    </source>
</evidence>
<evidence type="ECO:0008006" key="4">
    <source>
        <dbReference type="Google" id="ProtNLM"/>
    </source>
</evidence>
<dbReference type="EMBL" id="BSUZ01000001">
    <property type="protein sequence ID" value="GMA86281.1"/>
    <property type="molecule type" value="Genomic_DNA"/>
</dbReference>
<accession>A0ABQ6JFD1</accession>
<dbReference type="Gene3D" id="3.90.1150.10">
    <property type="entry name" value="Aspartate Aminotransferase, domain 1"/>
    <property type="match status" value="1"/>
</dbReference>
<evidence type="ECO:0000313" key="3">
    <source>
        <dbReference type="Proteomes" id="UP001157017"/>
    </source>
</evidence>
<organism evidence="2 3">
    <name type="scientific">Angustibacter aerolatus</name>
    <dbReference type="NCBI Taxonomy" id="1162965"/>
    <lineage>
        <taxon>Bacteria</taxon>
        <taxon>Bacillati</taxon>
        <taxon>Actinomycetota</taxon>
        <taxon>Actinomycetes</taxon>
        <taxon>Kineosporiales</taxon>
        <taxon>Kineosporiaceae</taxon>
    </lineage>
</organism>